<name>A0A2K3DV81_CHLRE</name>
<feature type="region of interest" description="Disordered" evidence="1">
    <location>
        <begin position="1"/>
        <end position="61"/>
    </location>
</feature>
<dbReference type="RefSeq" id="XP_042925518.1">
    <property type="nucleotide sequence ID" value="XM_043060389.1"/>
</dbReference>
<dbReference type="Gramene" id="PNW84422">
    <property type="protein sequence ID" value="PNW84422"/>
    <property type="gene ID" value="CHLRE_03g144584v5"/>
</dbReference>
<feature type="compositionally biased region" description="Gly residues" evidence="1">
    <location>
        <begin position="191"/>
        <end position="216"/>
    </location>
</feature>
<feature type="compositionally biased region" description="Polar residues" evidence="1">
    <location>
        <begin position="49"/>
        <end position="61"/>
    </location>
</feature>
<keyword evidence="3" id="KW-1185">Reference proteome</keyword>
<dbReference type="GeneID" id="5721302"/>
<feature type="compositionally biased region" description="Gly residues" evidence="1">
    <location>
        <begin position="232"/>
        <end position="243"/>
    </location>
</feature>
<evidence type="ECO:0000313" key="3">
    <source>
        <dbReference type="Proteomes" id="UP000006906"/>
    </source>
</evidence>
<dbReference type="KEGG" id="cre:CHLRE_03g144584v5"/>
<dbReference type="OMA" id="LMSTHRY"/>
<dbReference type="Proteomes" id="UP000006906">
    <property type="component" value="Chromosome 3"/>
</dbReference>
<protein>
    <submittedName>
        <fullName evidence="2">Uncharacterized protein</fullName>
    </submittedName>
</protein>
<proteinExistence type="predicted"/>
<evidence type="ECO:0000313" key="2">
    <source>
        <dbReference type="EMBL" id="PNW84422.1"/>
    </source>
</evidence>
<dbReference type="AlphaFoldDB" id="A0A2K3DV81"/>
<organism evidence="2 3">
    <name type="scientific">Chlamydomonas reinhardtii</name>
    <name type="common">Chlamydomonas smithii</name>
    <dbReference type="NCBI Taxonomy" id="3055"/>
    <lineage>
        <taxon>Eukaryota</taxon>
        <taxon>Viridiplantae</taxon>
        <taxon>Chlorophyta</taxon>
        <taxon>core chlorophytes</taxon>
        <taxon>Chlorophyceae</taxon>
        <taxon>CS clade</taxon>
        <taxon>Chlamydomonadales</taxon>
        <taxon>Chlamydomonadaceae</taxon>
        <taxon>Chlamydomonas</taxon>
    </lineage>
</organism>
<sequence length="275" mass="26551">MNASNNLANKAMQAAQSALERVDSAQLPGAAGASNARPPTAAGPIPMPASSTDSSALSQRVQQLESQLTALTGAWDRLEGQKAKEEFAKQLMAVKGDGLLTPGGGGSGSGHHQHHHHHSNSNGAAAAAPSSAAAQPAVRRSSNNGMGTSGAAAPPGEAIDGSGLLPANNNFPSRFGGGAAGLRAARDRTPGGRGGPAGDSGDYSGPGGSGGFGGGGGGAGLGLPGHAVSAGGAGGGGAGGPPGGDLMSTHRYGTVMPSDFKLAEQRKAGPRQGFM</sequence>
<feature type="region of interest" description="Disordered" evidence="1">
    <location>
        <begin position="232"/>
        <end position="252"/>
    </location>
</feature>
<dbReference type="EMBL" id="CM008964">
    <property type="protein sequence ID" value="PNW84422.1"/>
    <property type="molecule type" value="Genomic_DNA"/>
</dbReference>
<gene>
    <name evidence="2" type="ORF">CHLRE_03g144584v5</name>
</gene>
<dbReference type="ExpressionAtlas" id="A0A2K3DV81">
    <property type="expression patterns" value="baseline"/>
</dbReference>
<dbReference type="PaxDb" id="3055-EDP01424"/>
<accession>A0A2K3DV81</accession>
<feature type="region of interest" description="Disordered" evidence="1">
    <location>
        <begin position="98"/>
        <end position="216"/>
    </location>
</feature>
<evidence type="ECO:0000256" key="1">
    <source>
        <dbReference type="SAM" id="MobiDB-lite"/>
    </source>
</evidence>
<feature type="compositionally biased region" description="Low complexity" evidence="1">
    <location>
        <begin position="120"/>
        <end position="137"/>
    </location>
</feature>
<dbReference type="OrthoDB" id="545644at2759"/>
<dbReference type="InParanoid" id="A0A2K3DV81"/>
<reference evidence="2 3" key="1">
    <citation type="journal article" date="2007" name="Science">
        <title>The Chlamydomonas genome reveals the evolution of key animal and plant functions.</title>
        <authorList>
            <person name="Merchant S.S."/>
            <person name="Prochnik S.E."/>
            <person name="Vallon O."/>
            <person name="Harris E.H."/>
            <person name="Karpowicz S.J."/>
            <person name="Witman G.B."/>
            <person name="Terry A."/>
            <person name="Salamov A."/>
            <person name="Fritz-Laylin L.K."/>
            <person name="Marechal-Drouard L."/>
            <person name="Marshall W.F."/>
            <person name="Qu L.H."/>
            <person name="Nelson D.R."/>
            <person name="Sanderfoot A.A."/>
            <person name="Spalding M.H."/>
            <person name="Kapitonov V.V."/>
            <person name="Ren Q."/>
            <person name="Ferris P."/>
            <person name="Lindquist E."/>
            <person name="Shapiro H."/>
            <person name="Lucas S.M."/>
            <person name="Grimwood J."/>
            <person name="Schmutz J."/>
            <person name="Cardol P."/>
            <person name="Cerutti H."/>
            <person name="Chanfreau G."/>
            <person name="Chen C.L."/>
            <person name="Cognat V."/>
            <person name="Croft M.T."/>
            <person name="Dent R."/>
            <person name="Dutcher S."/>
            <person name="Fernandez E."/>
            <person name="Fukuzawa H."/>
            <person name="Gonzalez-Ballester D."/>
            <person name="Gonzalez-Halphen D."/>
            <person name="Hallmann A."/>
            <person name="Hanikenne M."/>
            <person name="Hippler M."/>
            <person name="Inwood W."/>
            <person name="Jabbari K."/>
            <person name="Kalanon M."/>
            <person name="Kuras R."/>
            <person name="Lefebvre P.A."/>
            <person name="Lemaire S.D."/>
            <person name="Lobanov A.V."/>
            <person name="Lohr M."/>
            <person name="Manuell A."/>
            <person name="Meier I."/>
            <person name="Mets L."/>
            <person name="Mittag M."/>
            <person name="Mittelmeier T."/>
            <person name="Moroney J.V."/>
            <person name="Moseley J."/>
            <person name="Napoli C."/>
            <person name="Nedelcu A.M."/>
            <person name="Niyogi K."/>
            <person name="Novoselov S.V."/>
            <person name="Paulsen I.T."/>
            <person name="Pazour G."/>
            <person name="Purton S."/>
            <person name="Ral J.P."/>
            <person name="Riano-Pachon D.M."/>
            <person name="Riekhof W."/>
            <person name="Rymarquis L."/>
            <person name="Schroda M."/>
            <person name="Stern D."/>
            <person name="Umen J."/>
            <person name="Willows R."/>
            <person name="Wilson N."/>
            <person name="Zimmer S.L."/>
            <person name="Allmer J."/>
            <person name="Balk J."/>
            <person name="Bisova K."/>
            <person name="Chen C.J."/>
            <person name="Elias M."/>
            <person name="Gendler K."/>
            <person name="Hauser C."/>
            <person name="Lamb M.R."/>
            <person name="Ledford H."/>
            <person name="Long J.C."/>
            <person name="Minagawa J."/>
            <person name="Page M.D."/>
            <person name="Pan J."/>
            <person name="Pootakham W."/>
            <person name="Roje S."/>
            <person name="Rose A."/>
            <person name="Stahlberg E."/>
            <person name="Terauchi A.M."/>
            <person name="Yang P."/>
            <person name="Ball S."/>
            <person name="Bowler C."/>
            <person name="Dieckmann C.L."/>
            <person name="Gladyshev V.N."/>
            <person name="Green P."/>
            <person name="Jorgensen R."/>
            <person name="Mayfield S."/>
            <person name="Mueller-Roeber B."/>
            <person name="Rajamani S."/>
            <person name="Sayre R.T."/>
            <person name="Brokstein P."/>
            <person name="Dubchak I."/>
            <person name="Goodstein D."/>
            <person name="Hornick L."/>
            <person name="Huang Y.W."/>
            <person name="Jhaveri J."/>
            <person name="Luo Y."/>
            <person name="Martinez D."/>
            <person name="Ngau W.C."/>
            <person name="Otillar B."/>
            <person name="Poliakov A."/>
            <person name="Porter A."/>
            <person name="Szajkowski L."/>
            <person name="Werner G."/>
            <person name="Zhou K."/>
            <person name="Grigoriev I.V."/>
            <person name="Rokhsar D.S."/>
            <person name="Grossman A.R."/>
        </authorList>
    </citation>
    <scope>NUCLEOTIDE SEQUENCE [LARGE SCALE GENOMIC DNA]</scope>
    <source>
        <strain evidence="3">CC-503</strain>
    </source>
</reference>